<keyword evidence="2 7" id="KW-0245">EGF-like domain</keyword>
<dbReference type="SMART" id="SM00051">
    <property type="entry name" value="DSL"/>
    <property type="match status" value="1"/>
</dbReference>
<dbReference type="PROSITE" id="PS50026">
    <property type="entry name" value="EGF_3"/>
    <property type="match status" value="6"/>
</dbReference>
<evidence type="ECO:0000256" key="5">
    <source>
        <dbReference type="ARBA" id="ARBA00023157"/>
    </source>
</evidence>
<keyword evidence="9" id="KW-0472">Membrane</keyword>
<dbReference type="Pfam" id="PF01414">
    <property type="entry name" value="DSL"/>
    <property type="match status" value="1"/>
</dbReference>
<dbReference type="PANTHER" id="PTHR45836:SF23">
    <property type="entry name" value="NEUROGENIC LOCUS NOTCH HOMOLOG PROTEIN 1"/>
    <property type="match status" value="1"/>
</dbReference>
<dbReference type="InterPro" id="IPR018097">
    <property type="entry name" value="EGF_Ca-bd_CS"/>
</dbReference>
<dbReference type="PROSITE" id="PS00022">
    <property type="entry name" value="EGF_1"/>
    <property type="match status" value="5"/>
</dbReference>
<dbReference type="FunFam" id="2.10.25.10:FF:000472">
    <property type="entry name" value="Uncharacterized protein, isoform A"/>
    <property type="match status" value="1"/>
</dbReference>
<evidence type="ECO:0000313" key="13">
    <source>
        <dbReference type="Proteomes" id="UP001283361"/>
    </source>
</evidence>
<dbReference type="SMART" id="SM00181">
    <property type="entry name" value="EGF"/>
    <property type="match status" value="6"/>
</dbReference>
<dbReference type="SMART" id="SM00179">
    <property type="entry name" value="EGF_CA"/>
    <property type="match status" value="5"/>
</dbReference>
<dbReference type="GO" id="GO:0007219">
    <property type="term" value="P:Notch signaling pathway"/>
    <property type="evidence" value="ECO:0007669"/>
    <property type="project" value="TreeGrafter"/>
</dbReference>
<dbReference type="FunFam" id="2.10.25.10:FF:000006">
    <property type="entry name" value="Versican core protein-like isoform 1"/>
    <property type="match status" value="1"/>
</dbReference>
<sequence>MGKDVTSTIWEKNVIKFKNDYYGINPIRFTFSDWPKTVKIKLDIYDDDGYWGYEFVDRIGYTFKERKVKPVSKAKSTKLELAGTATKVKLLVRVFCSANYYGKDCTIFCEDRDDEQGHFKCDPITGERSCRIGWTGDDCLQNPDDCEGNRCHGGATCIDELGFYTCQCPPGKAGTFCQGEINECLSQPCLNGGTCNDLLNDFSCDCPRGWGGPTCERAIKPCTDLTCVHGYCTRNENGTQMCVCDTGYRGRRCQVPIGQCDHDPCGDNSLACYNLAGDYRCKCKPGFFGRNCERRILNCDSAPCQNGGECCEDQVVGYHCNCLPGYLGYLCELKTDECASSPCQNGGFCKDKHLGFECLCRGVGTGESLGGTWRVLSFQPGFDSFILFQLGIYIMSLSLKLFNTSSTV</sequence>
<comment type="caution">
    <text evidence="7">Lacks conserved residue(s) required for the propagation of feature annotation.</text>
</comment>
<dbReference type="Gene3D" id="2.10.25.140">
    <property type="match status" value="1"/>
</dbReference>
<feature type="domain" description="EGF-like" evidence="10">
    <location>
        <begin position="295"/>
        <end position="332"/>
    </location>
</feature>
<evidence type="ECO:0000256" key="7">
    <source>
        <dbReference type="PROSITE-ProRule" id="PRU00076"/>
    </source>
</evidence>
<dbReference type="GO" id="GO:0009986">
    <property type="term" value="C:cell surface"/>
    <property type="evidence" value="ECO:0007669"/>
    <property type="project" value="TreeGrafter"/>
</dbReference>
<dbReference type="GO" id="GO:0005886">
    <property type="term" value="C:plasma membrane"/>
    <property type="evidence" value="ECO:0007669"/>
    <property type="project" value="TreeGrafter"/>
</dbReference>
<feature type="domain" description="EGF-like" evidence="10">
    <location>
        <begin position="180"/>
        <end position="216"/>
    </location>
</feature>
<keyword evidence="4 9" id="KW-0677">Repeat</keyword>
<dbReference type="Pfam" id="PF12661">
    <property type="entry name" value="hEGF"/>
    <property type="match status" value="1"/>
</dbReference>
<dbReference type="InterPro" id="IPR000152">
    <property type="entry name" value="EGF-type_Asp/Asn_hydroxyl_site"/>
</dbReference>
<dbReference type="GO" id="GO:0005509">
    <property type="term" value="F:calcium ion binding"/>
    <property type="evidence" value="ECO:0007669"/>
    <property type="project" value="InterPro"/>
</dbReference>
<feature type="disulfide bond" evidence="8">
    <location>
        <begin position="96"/>
        <end position="105"/>
    </location>
</feature>
<feature type="disulfide bond" evidence="7">
    <location>
        <begin position="222"/>
        <end position="232"/>
    </location>
</feature>
<gene>
    <name evidence="12" type="ORF">RRG08_049258</name>
</gene>
<feature type="disulfide bond" evidence="7">
    <location>
        <begin position="283"/>
        <end position="292"/>
    </location>
</feature>
<dbReference type="PANTHER" id="PTHR45836">
    <property type="entry name" value="SLIT HOMOLOG"/>
    <property type="match status" value="1"/>
</dbReference>
<proteinExistence type="predicted"/>
<feature type="disulfide bond" evidence="7">
    <location>
        <begin position="244"/>
        <end position="253"/>
    </location>
</feature>
<dbReference type="Gene3D" id="2.10.25.10">
    <property type="entry name" value="Laminin"/>
    <property type="match status" value="6"/>
</dbReference>
<dbReference type="PROSITE" id="PS01187">
    <property type="entry name" value="EGF_CA"/>
    <property type="match status" value="1"/>
</dbReference>
<feature type="disulfide bond" evidence="7">
    <location>
        <begin position="322"/>
        <end position="331"/>
    </location>
</feature>
<dbReference type="SUPFAM" id="SSF57196">
    <property type="entry name" value="EGF/Laminin"/>
    <property type="match status" value="4"/>
</dbReference>
<dbReference type="EMBL" id="JAWDGP010003606">
    <property type="protein sequence ID" value="KAK3772768.1"/>
    <property type="molecule type" value="Genomic_DNA"/>
</dbReference>
<keyword evidence="5 7" id="KW-1015">Disulfide bond</keyword>
<dbReference type="AlphaFoldDB" id="A0AAE1DKI6"/>
<feature type="disulfide bond" evidence="7">
    <location>
        <begin position="168"/>
        <end position="177"/>
    </location>
</feature>
<evidence type="ECO:0000256" key="1">
    <source>
        <dbReference type="ARBA" id="ARBA00022473"/>
    </source>
</evidence>
<evidence type="ECO:0000259" key="11">
    <source>
        <dbReference type="PROSITE" id="PS51051"/>
    </source>
</evidence>
<accession>A0AAE1DKI6</accession>
<dbReference type="InterPro" id="IPR000742">
    <property type="entry name" value="EGF"/>
</dbReference>
<name>A0AAE1DKI6_9GAST</name>
<dbReference type="InterPro" id="IPR013032">
    <property type="entry name" value="EGF-like_CS"/>
</dbReference>
<evidence type="ECO:0000313" key="12">
    <source>
        <dbReference type="EMBL" id="KAK3772768.1"/>
    </source>
</evidence>
<protein>
    <recommendedName>
        <fullName evidence="9">Delta-like protein</fullName>
    </recommendedName>
</protein>
<feature type="disulfide bond" evidence="8">
    <location>
        <begin position="130"/>
        <end position="139"/>
    </location>
</feature>
<dbReference type="InterPro" id="IPR051355">
    <property type="entry name" value="Notch/Slit_guidance"/>
</dbReference>
<dbReference type="PRINTS" id="PR00010">
    <property type="entry name" value="EGFBLOOD"/>
</dbReference>
<feature type="domain" description="EGF-like" evidence="10">
    <location>
        <begin position="142"/>
        <end position="178"/>
    </location>
</feature>
<comment type="subcellular location">
    <subcellularLocation>
        <location evidence="9">Membrane</location>
        <topology evidence="9">Single-pass type I membrane protein</topology>
    </subcellularLocation>
</comment>
<dbReference type="GO" id="GO:0043235">
    <property type="term" value="C:receptor complex"/>
    <property type="evidence" value="ECO:0007669"/>
    <property type="project" value="TreeGrafter"/>
</dbReference>
<dbReference type="PROSITE" id="PS51051">
    <property type="entry name" value="DSL"/>
    <property type="match status" value="1"/>
</dbReference>
<dbReference type="Proteomes" id="UP001283361">
    <property type="component" value="Unassembled WGS sequence"/>
</dbReference>
<evidence type="ECO:0000259" key="10">
    <source>
        <dbReference type="PROSITE" id="PS50026"/>
    </source>
</evidence>
<keyword evidence="1 9" id="KW-0217">Developmental protein</keyword>
<feature type="domain" description="DSL" evidence="11">
    <location>
        <begin position="94"/>
        <end position="139"/>
    </location>
</feature>
<keyword evidence="3 9" id="KW-0732">Signal</keyword>
<organism evidence="12 13">
    <name type="scientific">Elysia crispata</name>
    <name type="common">lettuce slug</name>
    <dbReference type="NCBI Taxonomy" id="231223"/>
    <lineage>
        <taxon>Eukaryota</taxon>
        <taxon>Metazoa</taxon>
        <taxon>Spiralia</taxon>
        <taxon>Lophotrochozoa</taxon>
        <taxon>Mollusca</taxon>
        <taxon>Gastropoda</taxon>
        <taxon>Heterobranchia</taxon>
        <taxon>Euthyneura</taxon>
        <taxon>Panpulmonata</taxon>
        <taxon>Sacoglossa</taxon>
        <taxon>Placobranchoidea</taxon>
        <taxon>Plakobranchidae</taxon>
        <taxon>Elysia</taxon>
    </lineage>
</organism>
<keyword evidence="13" id="KW-1185">Reference proteome</keyword>
<dbReference type="GO" id="GO:0007411">
    <property type="term" value="P:axon guidance"/>
    <property type="evidence" value="ECO:0007669"/>
    <property type="project" value="TreeGrafter"/>
</dbReference>
<reference evidence="12" key="1">
    <citation type="journal article" date="2023" name="G3 (Bethesda)">
        <title>A reference genome for the long-term kleptoplast-retaining sea slug Elysia crispata morphotype clarki.</title>
        <authorList>
            <person name="Eastman K.E."/>
            <person name="Pendleton A.L."/>
            <person name="Shaikh M.A."/>
            <person name="Suttiyut T."/>
            <person name="Ogas R."/>
            <person name="Tomko P."/>
            <person name="Gavelis G."/>
            <person name="Widhalm J.R."/>
            <person name="Wisecaver J.H."/>
        </authorList>
    </citation>
    <scope>NUCLEOTIDE SEQUENCE</scope>
    <source>
        <strain evidence="12">ECLA1</strain>
    </source>
</reference>
<dbReference type="InterPro" id="IPR009030">
    <property type="entry name" value="Growth_fac_rcpt_cys_sf"/>
</dbReference>
<evidence type="ECO:0000256" key="9">
    <source>
        <dbReference type="RuleBase" id="RU280815"/>
    </source>
</evidence>
<feature type="disulfide bond" evidence="8">
    <location>
        <begin position="109"/>
        <end position="121"/>
    </location>
</feature>
<evidence type="ECO:0000256" key="4">
    <source>
        <dbReference type="ARBA" id="ARBA00022737"/>
    </source>
</evidence>
<evidence type="ECO:0000256" key="3">
    <source>
        <dbReference type="ARBA" id="ARBA00022729"/>
    </source>
</evidence>
<evidence type="ECO:0000256" key="2">
    <source>
        <dbReference type="ARBA" id="ARBA00022536"/>
    </source>
</evidence>
<comment type="caution">
    <text evidence="12">The sequence shown here is derived from an EMBL/GenBank/DDBJ whole genome shotgun (WGS) entry which is preliminary data.</text>
</comment>
<dbReference type="FunFam" id="2.10.25.10:FF:000143">
    <property type="entry name" value="Protein crumbs 1"/>
    <property type="match status" value="1"/>
</dbReference>
<feature type="domain" description="EGF-like" evidence="10">
    <location>
        <begin position="218"/>
        <end position="254"/>
    </location>
</feature>
<feature type="disulfide bond" evidence="7">
    <location>
        <begin position="206"/>
        <end position="215"/>
    </location>
</feature>
<feature type="domain" description="EGF-like" evidence="10">
    <location>
        <begin position="256"/>
        <end position="293"/>
    </location>
</feature>
<keyword evidence="6" id="KW-0325">Glycoprotein</keyword>
<evidence type="ECO:0000256" key="8">
    <source>
        <dbReference type="PROSITE-ProRule" id="PRU00377"/>
    </source>
</evidence>
<keyword evidence="9" id="KW-0812">Transmembrane</keyword>
<dbReference type="Pfam" id="PF00008">
    <property type="entry name" value="EGF"/>
    <property type="match status" value="2"/>
</dbReference>
<dbReference type="FunFam" id="2.10.25.140:FF:000001">
    <property type="entry name" value="Delta-like protein"/>
    <property type="match status" value="1"/>
</dbReference>
<dbReference type="PROSITE" id="PS01186">
    <property type="entry name" value="EGF_2"/>
    <property type="match status" value="4"/>
</dbReference>
<evidence type="ECO:0000256" key="6">
    <source>
        <dbReference type="ARBA" id="ARBA00023180"/>
    </source>
</evidence>
<dbReference type="SUPFAM" id="SSF57184">
    <property type="entry name" value="Growth factor receptor domain"/>
    <property type="match status" value="1"/>
</dbReference>
<feature type="domain" description="EGF-like" evidence="10">
    <location>
        <begin position="334"/>
        <end position="367"/>
    </location>
</feature>
<comment type="function">
    <text evidence="9">Putative Notch ligand involved in the mediation of Notch signaling.</text>
</comment>
<dbReference type="PROSITE" id="PS00010">
    <property type="entry name" value="ASX_HYDROXYL"/>
    <property type="match status" value="5"/>
</dbReference>
<dbReference type="InterPro" id="IPR001774">
    <property type="entry name" value="DSL"/>
</dbReference>
<dbReference type="CDD" id="cd00054">
    <property type="entry name" value="EGF_CA"/>
    <property type="match status" value="4"/>
</dbReference>
<keyword evidence="9" id="KW-1133">Transmembrane helix</keyword>
<dbReference type="InterPro" id="IPR001881">
    <property type="entry name" value="EGF-like_Ca-bd_dom"/>
</dbReference>